<feature type="region of interest" description="Disordered" evidence="4">
    <location>
        <begin position="204"/>
        <end position="274"/>
    </location>
</feature>
<protein>
    <recommendedName>
        <fullName evidence="9">Condensin-2 complex subunit H2 C-terminal domain-containing protein</fullName>
    </recommendedName>
</protein>
<evidence type="ECO:0000256" key="4">
    <source>
        <dbReference type="SAM" id="MobiDB-lite"/>
    </source>
</evidence>
<accession>A0A0D2MZ40</accession>
<evidence type="ECO:0000313" key="8">
    <source>
        <dbReference type="Proteomes" id="UP000054498"/>
    </source>
</evidence>
<organism evidence="7 8">
    <name type="scientific">Monoraphidium neglectum</name>
    <dbReference type="NCBI Taxonomy" id="145388"/>
    <lineage>
        <taxon>Eukaryota</taxon>
        <taxon>Viridiplantae</taxon>
        <taxon>Chlorophyta</taxon>
        <taxon>core chlorophytes</taxon>
        <taxon>Chlorophyceae</taxon>
        <taxon>CS clade</taxon>
        <taxon>Sphaeropleales</taxon>
        <taxon>Selenastraceae</taxon>
        <taxon>Monoraphidium</taxon>
    </lineage>
</organism>
<feature type="compositionally biased region" description="Acidic residues" evidence="4">
    <location>
        <begin position="216"/>
        <end position="228"/>
    </location>
</feature>
<dbReference type="AlphaFoldDB" id="A0A0D2MZ40"/>
<dbReference type="KEGG" id="mng:MNEG_2384"/>
<dbReference type="GO" id="GO:0005634">
    <property type="term" value="C:nucleus"/>
    <property type="evidence" value="ECO:0007669"/>
    <property type="project" value="UniProtKB-SubCell"/>
</dbReference>
<feature type="region of interest" description="Disordered" evidence="4">
    <location>
        <begin position="611"/>
        <end position="688"/>
    </location>
</feature>
<dbReference type="STRING" id="145388.A0A0D2MZ40"/>
<feature type="region of interest" description="Disordered" evidence="4">
    <location>
        <begin position="48"/>
        <end position="69"/>
    </location>
</feature>
<feature type="compositionally biased region" description="Polar residues" evidence="4">
    <location>
        <begin position="661"/>
        <end position="671"/>
    </location>
</feature>
<keyword evidence="3" id="KW-0539">Nucleus</keyword>
<dbReference type="OrthoDB" id="1747922at2759"/>
<dbReference type="Proteomes" id="UP000054498">
    <property type="component" value="Unassembled WGS sequence"/>
</dbReference>
<reference evidence="7 8" key="1">
    <citation type="journal article" date="2013" name="BMC Genomics">
        <title>Reconstruction of the lipid metabolism for the microalga Monoraphidium neglectum from its genome sequence reveals characteristics suitable for biofuel production.</title>
        <authorList>
            <person name="Bogen C."/>
            <person name="Al-Dilaimi A."/>
            <person name="Albersmeier A."/>
            <person name="Wichmann J."/>
            <person name="Grundmann M."/>
            <person name="Rupp O."/>
            <person name="Lauersen K.J."/>
            <person name="Blifernez-Klassen O."/>
            <person name="Kalinowski J."/>
            <person name="Goesmann A."/>
            <person name="Mussgnug J.H."/>
            <person name="Kruse O."/>
        </authorList>
    </citation>
    <scope>NUCLEOTIDE SEQUENCE [LARGE SCALE GENOMIC DNA]</scope>
    <source>
        <strain evidence="7 8">SAG 48.87</strain>
    </source>
</reference>
<evidence type="ECO:0008006" key="9">
    <source>
        <dbReference type="Google" id="ProtNLM"/>
    </source>
</evidence>
<dbReference type="GeneID" id="25735262"/>
<proteinExistence type="inferred from homology"/>
<dbReference type="EMBL" id="KK100488">
    <property type="protein sequence ID" value="KIZ05577.1"/>
    <property type="molecule type" value="Genomic_DNA"/>
</dbReference>
<evidence type="ECO:0000256" key="2">
    <source>
        <dbReference type="ARBA" id="ARBA00007844"/>
    </source>
</evidence>
<feature type="compositionally biased region" description="Basic and acidic residues" evidence="4">
    <location>
        <begin position="52"/>
        <end position="62"/>
    </location>
</feature>
<evidence type="ECO:0000256" key="1">
    <source>
        <dbReference type="ARBA" id="ARBA00004123"/>
    </source>
</evidence>
<sequence>MVAAGSAHLPNAVATPRPYPQGTTCVYSKKVEYLHNLVFRALETIHNKKQRERGGTDEEGGAKRGTRQATADDLDEAFLSLDEVALGQEAGLEDIDLDEDDEFGPRELLRPPTALLALEDAAAGQGETDAGSYRLAQCVVHESGALLLELRDGEAYDRQLRSRVGQPGRMAAAVAAAAAAACGAAAGLEGGAFGGGGDAYDGYDDDGGGDWGGGSDGEDDSGPIDMDDGLAAPQPAGGAGDDAALGGMADGPGDALVDDDGGADPGQAVLASASGGAAEQAAGVALRQRRGAGNDSAGQVAGVGQAFDPYKPLDPNDQGSLLIKPLQGRAVLDWSDVAEAEREEDAALGMGGADRAVGAQVDDDWGGDDGGWGDGGGDSEDGEPGAGGQDQGPSALQAALEEAAGGGMGPSGWLHGGGSGDVASGSHKSDSSRLSYEELCRAHIEKLIAAAAAQQVQSDLQVRVSTWRQRIDPVLSAEEDRSAFDIHTYGGTILKRLGGEDAAVAAPEEEEAVPFGRVVTCDNPFEVARMFAAMLQLVNNRNVELCRSDVENPSQPFGLQLLTTDRHHENMDERIGATAGPLTTQLASQLAAVAVGHSQQQPSGQAAKAAKLGRSGAKAKVTRTAAAAQPKGGGSGNDSGGKDASSSEGSDNENRGRRRQNNALTKGTAGSQKPAAKRLRQARVQAAA</sequence>
<evidence type="ECO:0000259" key="5">
    <source>
        <dbReference type="Pfam" id="PF06278"/>
    </source>
</evidence>
<dbReference type="GO" id="GO:0003682">
    <property type="term" value="F:chromatin binding"/>
    <property type="evidence" value="ECO:0007669"/>
    <property type="project" value="TreeGrafter"/>
</dbReference>
<dbReference type="GO" id="GO:0010032">
    <property type="term" value="P:meiotic chromosome condensation"/>
    <property type="evidence" value="ECO:0007669"/>
    <property type="project" value="TreeGrafter"/>
</dbReference>
<dbReference type="GO" id="GO:0000796">
    <property type="term" value="C:condensin complex"/>
    <property type="evidence" value="ECO:0007669"/>
    <property type="project" value="TreeGrafter"/>
</dbReference>
<comment type="subcellular location">
    <subcellularLocation>
        <location evidence="1">Nucleus</location>
    </subcellularLocation>
</comment>
<evidence type="ECO:0000256" key="3">
    <source>
        <dbReference type="ARBA" id="ARBA00023242"/>
    </source>
</evidence>
<keyword evidence="8" id="KW-1185">Reference proteome</keyword>
<feature type="compositionally biased region" description="Low complexity" evidence="4">
    <location>
        <begin position="618"/>
        <end position="628"/>
    </location>
</feature>
<feature type="compositionally biased region" description="Gly residues" evidence="4">
    <location>
        <begin position="404"/>
        <end position="420"/>
    </location>
</feature>
<evidence type="ECO:0000259" key="6">
    <source>
        <dbReference type="Pfam" id="PF16858"/>
    </source>
</evidence>
<evidence type="ECO:0000313" key="7">
    <source>
        <dbReference type="EMBL" id="KIZ05577.1"/>
    </source>
</evidence>
<feature type="region of interest" description="Disordered" evidence="4">
    <location>
        <begin position="343"/>
        <end position="430"/>
    </location>
</feature>
<feature type="domain" description="Condensin-2 complex subunit H2 C-terminal" evidence="6">
    <location>
        <begin position="435"/>
        <end position="571"/>
    </location>
</feature>
<dbReference type="PANTHER" id="PTHR14324">
    <property type="entry name" value="CONDENSIN-2 COMPLEX SUBUNIT H2"/>
    <property type="match status" value="1"/>
</dbReference>
<dbReference type="InterPro" id="IPR031737">
    <property type="entry name" value="CNDH2_C"/>
</dbReference>
<dbReference type="RefSeq" id="XP_013904596.1">
    <property type="nucleotide sequence ID" value="XM_014049142.1"/>
</dbReference>
<name>A0A0D2MZ40_9CHLO</name>
<dbReference type="InterPro" id="IPR009378">
    <property type="entry name" value="H2_N"/>
</dbReference>
<dbReference type="GO" id="GO:0051306">
    <property type="term" value="P:mitotic sister chromatid separation"/>
    <property type="evidence" value="ECO:0007669"/>
    <property type="project" value="TreeGrafter"/>
</dbReference>
<dbReference type="PANTHER" id="PTHR14324:SF3">
    <property type="entry name" value="CONDENSIN-2 COMPLEX SUBUNIT H2"/>
    <property type="match status" value="1"/>
</dbReference>
<gene>
    <name evidence="7" type="ORF">MNEG_2384</name>
</gene>
<feature type="domain" description="Condensin II complex subunit H2 N-terminal" evidence="5">
    <location>
        <begin position="21"/>
        <end position="84"/>
    </location>
</feature>
<comment type="similarity">
    <text evidence="2">Belongs to the CND2 H2 (condensin-2 subunit 2) family.</text>
</comment>
<dbReference type="Pfam" id="PF16858">
    <property type="entry name" value="CNDH2_C"/>
    <property type="match status" value="1"/>
</dbReference>
<feature type="compositionally biased region" description="Low complexity" evidence="4">
    <location>
        <begin position="229"/>
        <end position="255"/>
    </location>
</feature>
<dbReference type="InterPro" id="IPR031739">
    <property type="entry name" value="Ncaph2"/>
</dbReference>
<dbReference type="Pfam" id="PF06278">
    <property type="entry name" value="CNDH2_N"/>
    <property type="match status" value="1"/>
</dbReference>